<keyword evidence="3 9" id="KW-0862">Zinc</keyword>
<evidence type="ECO:0000313" key="12">
    <source>
        <dbReference type="EMBL" id="KAF3855029.1"/>
    </source>
</evidence>
<evidence type="ECO:0000256" key="1">
    <source>
        <dbReference type="ARBA" id="ARBA00022723"/>
    </source>
</evidence>
<protein>
    <recommendedName>
        <fullName evidence="14">Nuclear receptor subfamily 2 group C member 1</fullName>
    </recommendedName>
</protein>
<dbReference type="SUPFAM" id="SSF57716">
    <property type="entry name" value="Glucocorticoid receptor-like (DNA-binding domain)"/>
    <property type="match status" value="1"/>
</dbReference>
<dbReference type="GO" id="GO:0008270">
    <property type="term" value="F:zinc ion binding"/>
    <property type="evidence" value="ECO:0007669"/>
    <property type="project" value="UniProtKB-KW"/>
</dbReference>
<dbReference type="PANTHER" id="PTHR24083">
    <property type="entry name" value="NUCLEAR HORMONE RECEPTOR"/>
    <property type="match status" value="1"/>
</dbReference>
<keyword evidence="8 9" id="KW-0539">Nucleus</keyword>
<dbReference type="CDD" id="cd06952">
    <property type="entry name" value="NR_LBD_TR2_like"/>
    <property type="match status" value="1"/>
</dbReference>
<name>A0A7J5Z1V6_DISMA</name>
<keyword evidence="5 9" id="KW-0238">DNA-binding</keyword>
<evidence type="ECO:0000256" key="5">
    <source>
        <dbReference type="ARBA" id="ARBA00023125"/>
    </source>
</evidence>
<evidence type="ECO:0000256" key="8">
    <source>
        <dbReference type="ARBA" id="ARBA00023242"/>
    </source>
</evidence>
<keyword evidence="7 9" id="KW-0675">Receptor</keyword>
<sequence>MDGQTQRIQLVSADSNMALGHRIQIVTDQQTGQKIQIVTALEPSSPGKQQYILANADYHSAGKVILAKQEGSANKVILSSQDGSGVNHLLFASPDLAGQQIQFVTEGSDQSLGKPVVEYCVVCGDKASGRHYGAVSCEGCKGFFKRSIRKNLDDPSHGDLGTLANVVTSLAHLNKAREANDSCNDMMGDDTLSNGDSSMTDLQADEQTASDITRAFDTLAKVLHPTDGSAGESLEATMQLMSGDQSGPVVELEGPILSDSHIPFKLMMPLPVPEYLNVNYICESASRLLFLSMHWARSIPAFQTLGGQDNDINLMKACWNELFALGLAQCSNVMNVGTILSAIINHLQTSLQEDKLSPDRVKLVMEHIWRMQEFCNSMIKLSPDSYEYAYLKAIILFSPVRSQLTNHPGIDNTPQIERFQEKAYMELQDYLLLRLPALRLISAAVTEELFFAGLIGNVQIDSIIPYILKMESTDYNSQAASGV</sequence>
<comment type="caution">
    <text evidence="12">The sequence shown here is derived from an EMBL/GenBank/DDBJ whole genome shotgun (WGS) entry which is preliminary data.</text>
</comment>
<evidence type="ECO:0000259" key="11">
    <source>
        <dbReference type="PROSITE" id="PS51843"/>
    </source>
</evidence>
<dbReference type="InterPro" id="IPR001628">
    <property type="entry name" value="Znf_hrmn_rcpt"/>
</dbReference>
<keyword evidence="13" id="KW-1185">Reference proteome</keyword>
<feature type="domain" description="NR LBD" evidence="11">
    <location>
        <begin position="236"/>
        <end position="483"/>
    </location>
</feature>
<proteinExistence type="inferred from homology"/>
<dbReference type="PROSITE" id="PS51030">
    <property type="entry name" value="NUCLEAR_REC_DBD_2"/>
    <property type="match status" value="1"/>
</dbReference>
<dbReference type="GO" id="GO:0043565">
    <property type="term" value="F:sequence-specific DNA binding"/>
    <property type="evidence" value="ECO:0007669"/>
    <property type="project" value="InterPro"/>
</dbReference>
<dbReference type="SMART" id="SM00399">
    <property type="entry name" value="ZnF_C4"/>
    <property type="match status" value="1"/>
</dbReference>
<dbReference type="Pfam" id="PF00104">
    <property type="entry name" value="Hormone_recep"/>
    <property type="match status" value="1"/>
</dbReference>
<keyword evidence="6 9" id="KW-0804">Transcription</keyword>
<dbReference type="InterPro" id="IPR000536">
    <property type="entry name" value="Nucl_hrmn_rcpt_lig-bd"/>
</dbReference>
<evidence type="ECO:0000256" key="2">
    <source>
        <dbReference type="ARBA" id="ARBA00022771"/>
    </source>
</evidence>
<evidence type="ECO:0000256" key="3">
    <source>
        <dbReference type="ARBA" id="ARBA00022833"/>
    </source>
</evidence>
<dbReference type="InterPro" id="IPR013088">
    <property type="entry name" value="Znf_NHR/GATA"/>
</dbReference>
<dbReference type="InterPro" id="IPR001723">
    <property type="entry name" value="Nuclear_hrmn_rcpt"/>
</dbReference>
<evidence type="ECO:0000256" key="4">
    <source>
        <dbReference type="ARBA" id="ARBA00023015"/>
    </source>
</evidence>
<dbReference type="InterPro" id="IPR048246">
    <property type="entry name" value="NR2C1/2-like_LBD"/>
</dbReference>
<evidence type="ECO:0000313" key="13">
    <source>
        <dbReference type="Proteomes" id="UP000518266"/>
    </source>
</evidence>
<reference evidence="12 13" key="1">
    <citation type="submission" date="2020-03" db="EMBL/GenBank/DDBJ databases">
        <title>Dissostichus mawsoni Genome sequencing and assembly.</title>
        <authorList>
            <person name="Park H."/>
        </authorList>
    </citation>
    <scope>NUCLEOTIDE SEQUENCE [LARGE SCALE GENOMIC DNA]</scope>
    <source>
        <strain evidence="12">DM0001</strain>
        <tissue evidence="12">Muscle</tissue>
    </source>
</reference>
<dbReference type="PRINTS" id="PR00398">
    <property type="entry name" value="STRDHORMONER"/>
</dbReference>
<dbReference type="PRINTS" id="PR00047">
    <property type="entry name" value="STROIDFINGER"/>
</dbReference>
<dbReference type="Gene3D" id="1.10.565.10">
    <property type="entry name" value="Retinoid X Receptor"/>
    <property type="match status" value="1"/>
</dbReference>
<organism evidence="12 13">
    <name type="scientific">Dissostichus mawsoni</name>
    <name type="common">Antarctic cod</name>
    <dbReference type="NCBI Taxonomy" id="36200"/>
    <lineage>
        <taxon>Eukaryota</taxon>
        <taxon>Metazoa</taxon>
        <taxon>Chordata</taxon>
        <taxon>Craniata</taxon>
        <taxon>Vertebrata</taxon>
        <taxon>Euteleostomi</taxon>
        <taxon>Actinopterygii</taxon>
        <taxon>Neopterygii</taxon>
        <taxon>Teleostei</taxon>
        <taxon>Neoteleostei</taxon>
        <taxon>Acanthomorphata</taxon>
        <taxon>Eupercaria</taxon>
        <taxon>Perciformes</taxon>
        <taxon>Notothenioidei</taxon>
        <taxon>Nototheniidae</taxon>
        <taxon>Dissostichus</taxon>
    </lineage>
</organism>
<keyword evidence="2 9" id="KW-0863">Zinc-finger</keyword>
<dbReference type="SMART" id="SM00430">
    <property type="entry name" value="HOLI"/>
    <property type="match status" value="1"/>
</dbReference>
<comment type="similarity">
    <text evidence="9">Belongs to the nuclear hormone receptor family.</text>
</comment>
<dbReference type="PROSITE" id="PS00031">
    <property type="entry name" value="NUCLEAR_REC_DBD_1"/>
    <property type="match status" value="1"/>
</dbReference>
<dbReference type="PROSITE" id="PS51843">
    <property type="entry name" value="NR_LBD"/>
    <property type="match status" value="1"/>
</dbReference>
<feature type="domain" description="Nuclear receptor" evidence="10">
    <location>
        <begin position="117"/>
        <end position="151"/>
    </location>
</feature>
<dbReference type="GO" id="GO:0003700">
    <property type="term" value="F:DNA-binding transcription factor activity"/>
    <property type="evidence" value="ECO:0007669"/>
    <property type="project" value="InterPro"/>
</dbReference>
<keyword evidence="4 9" id="KW-0805">Transcription regulation</keyword>
<accession>A0A7J5Z1V6</accession>
<evidence type="ECO:0000256" key="6">
    <source>
        <dbReference type="ARBA" id="ARBA00023163"/>
    </source>
</evidence>
<dbReference type="OrthoDB" id="10024684at2759"/>
<comment type="subcellular location">
    <subcellularLocation>
        <location evidence="9">Nucleus</location>
    </subcellularLocation>
</comment>
<dbReference type="Proteomes" id="UP000518266">
    <property type="component" value="Unassembled WGS sequence"/>
</dbReference>
<dbReference type="InterPro" id="IPR035500">
    <property type="entry name" value="NHR-like_dom_sf"/>
</dbReference>
<keyword evidence="1 9" id="KW-0479">Metal-binding</keyword>
<dbReference type="SUPFAM" id="SSF48508">
    <property type="entry name" value="Nuclear receptor ligand-binding domain"/>
    <property type="match status" value="1"/>
</dbReference>
<dbReference type="AlphaFoldDB" id="A0A7J5Z1V6"/>
<dbReference type="InterPro" id="IPR050274">
    <property type="entry name" value="Nuclear_hormone_rcpt_NR2"/>
</dbReference>
<evidence type="ECO:0000256" key="7">
    <source>
        <dbReference type="ARBA" id="ARBA00023170"/>
    </source>
</evidence>
<dbReference type="Pfam" id="PF00105">
    <property type="entry name" value="zf-C4"/>
    <property type="match status" value="1"/>
</dbReference>
<dbReference type="FunFam" id="1.10.565.10:FF:000012">
    <property type="entry name" value="Nuclear receptor subfamily 2 group C member 1"/>
    <property type="match status" value="1"/>
</dbReference>
<evidence type="ECO:0000256" key="9">
    <source>
        <dbReference type="RuleBase" id="RU004334"/>
    </source>
</evidence>
<evidence type="ECO:0000259" key="10">
    <source>
        <dbReference type="PROSITE" id="PS51030"/>
    </source>
</evidence>
<dbReference type="Gene3D" id="3.30.50.10">
    <property type="entry name" value="Erythroid Transcription Factor GATA-1, subunit A"/>
    <property type="match status" value="1"/>
</dbReference>
<dbReference type="EMBL" id="JAAKFY010000007">
    <property type="protein sequence ID" value="KAF3855029.1"/>
    <property type="molecule type" value="Genomic_DNA"/>
</dbReference>
<evidence type="ECO:0008006" key="14">
    <source>
        <dbReference type="Google" id="ProtNLM"/>
    </source>
</evidence>
<gene>
    <name evidence="12" type="ORF">F7725_023084</name>
</gene>
<dbReference type="GO" id="GO:0005634">
    <property type="term" value="C:nucleus"/>
    <property type="evidence" value="ECO:0007669"/>
    <property type="project" value="UniProtKB-SubCell"/>
</dbReference>